<dbReference type="EMBL" id="JACVVK020000270">
    <property type="protein sequence ID" value="KAK7480949.1"/>
    <property type="molecule type" value="Genomic_DNA"/>
</dbReference>
<keyword evidence="2 11" id="KW-0813">Transport</keyword>
<keyword evidence="9 11" id="KW-0739">Sodium transport</keyword>
<sequence length="426" mass="47929">IFWIVVVCCMAMLLSFVIYWQMSDFYKYPTVTSVNVNYVTEEDFPAVTICDLNIFNELLLNGSEESVKMQMTYLTEINSIFHIAGRGVLDAILKNDTATHKNTNDSRMDIADLVNRSRHLIEQASGGLICSWGDYYWEPCSVALSTRVTEMGVCFTVDTRKLVKKEKGARRQVNAISNAIRGLGIFVTTVTRDIPYRLYVFGGGFKVVLHNHDEDPLPGSRGFLVDGNSTVEVEIEKHVKPDFVNPLKRFHNYTKETCETECFVDYVVEFCGCRHFLHPGHETICALEHLKTCFRGRDGAEATYYRSRNVTQRKCDCPMPCKQSVYTAGVTAATLHTTTLYNEKLGIDDAVVSVHLFFPDPVVTTIEQVPVYSLEGLLGSIGGQVGLFMGFSLVTVAEMCELVFLLVTRGRLFVDEARRPIRGNAH</sequence>
<organism evidence="13 14">
    <name type="scientific">Batillaria attramentaria</name>
    <dbReference type="NCBI Taxonomy" id="370345"/>
    <lineage>
        <taxon>Eukaryota</taxon>
        <taxon>Metazoa</taxon>
        <taxon>Spiralia</taxon>
        <taxon>Lophotrochozoa</taxon>
        <taxon>Mollusca</taxon>
        <taxon>Gastropoda</taxon>
        <taxon>Caenogastropoda</taxon>
        <taxon>Sorbeoconcha</taxon>
        <taxon>Cerithioidea</taxon>
        <taxon>Batillariidae</taxon>
        <taxon>Batillaria</taxon>
    </lineage>
</organism>
<keyword evidence="10 11" id="KW-0407">Ion channel</keyword>
<gene>
    <name evidence="13" type="ORF">BaRGS_00027764</name>
</gene>
<dbReference type="GO" id="GO:0016020">
    <property type="term" value="C:membrane"/>
    <property type="evidence" value="ECO:0007669"/>
    <property type="project" value="UniProtKB-SubCell"/>
</dbReference>
<comment type="caution">
    <text evidence="13">The sequence shown here is derived from an EMBL/GenBank/DDBJ whole genome shotgun (WGS) entry which is preliminary data.</text>
</comment>
<keyword evidence="5 12" id="KW-1133">Transmembrane helix</keyword>
<dbReference type="Pfam" id="PF00858">
    <property type="entry name" value="ASC"/>
    <property type="match status" value="1"/>
</dbReference>
<feature type="transmembrane region" description="Helical" evidence="12">
    <location>
        <begin position="5"/>
        <end position="22"/>
    </location>
</feature>
<dbReference type="GO" id="GO:0005272">
    <property type="term" value="F:sodium channel activity"/>
    <property type="evidence" value="ECO:0007669"/>
    <property type="project" value="UniProtKB-KW"/>
</dbReference>
<dbReference type="Gene3D" id="1.10.287.820">
    <property type="entry name" value="Acid-sensing ion channel domain"/>
    <property type="match status" value="1"/>
</dbReference>
<comment type="similarity">
    <text evidence="11">Belongs to the amiloride-sensitive sodium channel (TC 1.A.6) family.</text>
</comment>
<dbReference type="PANTHER" id="PTHR11690:SF300">
    <property type="entry name" value="PICKPOCKET PROTEIN 19"/>
    <property type="match status" value="1"/>
</dbReference>
<evidence type="ECO:0000256" key="9">
    <source>
        <dbReference type="ARBA" id="ARBA00023201"/>
    </source>
</evidence>
<evidence type="ECO:0000256" key="11">
    <source>
        <dbReference type="RuleBase" id="RU000679"/>
    </source>
</evidence>
<evidence type="ECO:0000256" key="1">
    <source>
        <dbReference type="ARBA" id="ARBA00004141"/>
    </source>
</evidence>
<dbReference type="Gene3D" id="1.10.287.770">
    <property type="entry name" value="YojJ-like"/>
    <property type="match status" value="1"/>
</dbReference>
<evidence type="ECO:0000256" key="3">
    <source>
        <dbReference type="ARBA" id="ARBA00022461"/>
    </source>
</evidence>
<evidence type="ECO:0000256" key="12">
    <source>
        <dbReference type="SAM" id="Phobius"/>
    </source>
</evidence>
<evidence type="ECO:0000256" key="5">
    <source>
        <dbReference type="ARBA" id="ARBA00022989"/>
    </source>
</evidence>
<protein>
    <submittedName>
        <fullName evidence="13">Uncharacterized protein</fullName>
    </submittedName>
</protein>
<dbReference type="PROSITE" id="PS01206">
    <property type="entry name" value="ASC"/>
    <property type="match status" value="1"/>
</dbReference>
<evidence type="ECO:0000313" key="14">
    <source>
        <dbReference type="Proteomes" id="UP001519460"/>
    </source>
</evidence>
<evidence type="ECO:0000256" key="6">
    <source>
        <dbReference type="ARBA" id="ARBA00023053"/>
    </source>
</evidence>
<dbReference type="InterPro" id="IPR001873">
    <property type="entry name" value="ENaC"/>
</dbReference>
<dbReference type="Proteomes" id="UP001519460">
    <property type="component" value="Unassembled WGS sequence"/>
</dbReference>
<keyword evidence="7 11" id="KW-0406">Ion transport</keyword>
<proteinExistence type="inferred from homology"/>
<accession>A0ABD0K0U0</accession>
<evidence type="ECO:0000256" key="2">
    <source>
        <dbReference type="ARBA" id="ARBA00022448"/>
    </source>
</evidence>
<evidence type="ECO:0000256" key="7">
    <source>
        <dbReference type="ARBA" id="ARBA00023065"/>
    </source>
</evidence>
<keyword evidence="14" id="KW-1185">Reference proteome</keyword>
<dbReference type="AlphaFoldDB" id="A0ABD0K0U0"/>
<keyword evidence="6" id="KW-0915">Sodium</keyword>
<evidence type="ECO:0000256" key="8">
    <source>
        <dbReference type="ARBA" id="ARBA00023136"/>
    </source>
</evidence>
<keyword evidence="3 11" id="KW-0894">Sodium channel</keyword>
<keyword evidence="8 12" id="KW-0472">Membrane</keyword>
<dbReference type="InterPro" id="IPR020903">
    <property type="entry name" value="ENaC_CS"/>
</dbReference>
<dbReference type="PRINTS" id="PR01078">
    <property type="entry name" value="AMINACHANNEL"/>
</dbReference>
<name>A0ABD0K0U0_9CAEN</name>
<evidence type="ECO:0000256" key="4">
    <source>
        <dbReference type="ARBA" id="ARBA00022692"/>
    </source>
</evidence>
<evidence type="ECO:0000256" key="10">
    <source>
        <dbReference type="ARBA" id="ARBA00023303"/>
    </source>
</evidence>
<comment type="subcellular location">
    <subcellularLocation>
        <location evidence="1">Membrane</location>
        <topology evidence="1">Multi-pass membrane protein</topology>
    </subcellularLocation>
</comment>
<dbReference type="PANTHER" id="PTHR11690">
    <property type="entry name" value="AMILORIDE-SENSITIVE SODIUM CHANNEL-RELATED"/>
    <property type="match status" value="1"/>
</dbReference>
<evidence type="ECO:0000313" key="13">
    <source>
        <dbReference type="EMBL" id="KAK7480949.1"/>
    </source>
</evidence>
<feature type="non-terminal residue" evidence="13">
    <location>
        <position position="1"/>
    </location>
</feature>
<keyword evidence="4 11" id="KW-0812">Transmembrane</keyword>
<reference evidence="13 14" key="1">
    <citation type="journal article" date="2023" name="Sci. Data">
        <title>Genome assembly of the Korean intertidal mud-creeper Batillaria attramentaria.</title>
        <authorList>
            <person name="Patra A.K."/>
            <person name="Ho P.T."/>
            <person name="Jun S."/>
            <person name="Lee S.J."/>
            <person name="Kim Y."/>
            <person name="Won Y.J."/>
        </authorList>
    </citation>
    <scope>NUCLEOTIDE SEQUENCE [LARGE SCALE GENOMIC DNA]</scope>
    <source>
        <strain evidence="13">Wonlab-2016</strain>
    </source>
</reference>